<dbReference type="InterPro" id="IPR047715">
    <property type="entry name" value="EboA_dom"/>
</dbReference>
<dbReference type="NCBIfam" id="NF035938">
    <property type="entry name" value="EboA_domain"/>
    <property type="match status" value="1"/>
</dbReference>
<protein>
    <recommendedName>
        <fullName evidence="3">EboA domain-containing protein</fullName>
    </recommendedName>
</protein>
<organism evidence="1 2">
    <name type="scientific">Rubinisphaera italica</name>
    <dbReference type="NCBI Taxonomy" id="2527969"/>
    <lineage>
        <taxon>Bacteria</taxon>
        <taxon>Pseudomonadati</taxon>
        <taxon>Planctomycetota</taxon>
        <taxon>Planctomycetia</taxon>
        <taxon>Planctomycetales</taxon>
        <taxon>Planctomycetaceae</taxon>
        <taxon>Rubinisphaera</taxon>
    </lineage>
</organism>
<sequence length="296" mass="33266">MSAAVKECLKSWIASRCDESTIKWINESCELIAQNQLPQLYLRFGLASRKVPKLNLELSAEELSNAQSAQTNWRPKNWSLIEAVRSLFVLSLPESDAAEYVKVLDRLFGAGEVSELVALYQALPLYPFPEAHVNRAAEGIRTNMRSVFCAVAHDNPYPTDQLPEGLWNQMVLKCLFVEVSLYPVIGLEDRNNAALSQMLSDYAHERWAASRTVHPELWRCVDVDVYEPAIDDLSRVLTTGNDIERAAAGLALTGKKSPAAIKLLDTQPELKEKIEQRQISWKTIHEQLFASVVQNS</sequence>
<accession>A0A5C5XQR7</accession>
<gene>
    <name evidence="1" type="ORF">Pan54_48330</name>
</gene>
<evidence type="ECO:0008006" key="3">
    <source>
        <dbReference type="Google" id="ProtNLM"/>
    </source>
</evidence>
<dbReference type="RefSeq" id="WP_146505813.1">
    <property type="nucleotide sequence ID" value="NZ_SJPG01000001.1"/>
</dbReference>
<evidence type="ECO:0000313" key="1">
    <source>
        <dbReference type="EMBL" id="TWT64072.1"/>
    </source>
</evidence>
<dbReference type="EMBL" id="SJPG01000001">
    <property type="protein sequence ID" value="TWT64072.1"/>
    <property type="molecule type" value="Genomic_DNA"/>
</dbReference>
<dbReference type="Proteomes" id="UP000316095">
    <property type="component" value="Unassembled WGS sequence"/>
</dbReference>
<dbReference type="AlphaFoldDB" id="A0A5C5XQR7"/>
<name>A0A5C5XQR7_9PLAN</name>
<evidence type="ECO:0000313" key="2">
    <source>
        <dbReference type="Proteomes" id="UP000316095"/>
    </source>
</evidence>
<comment type="caution">
    <text evidence="1">The sequence shown here is derived from an EMBL/GenBank/DDBJ whole genome shotgun (WGS) entry which is preliminary data.</text>
</comment>
<reference evidence="1 2" key="1">
    <citation type="submission" date="2019-02" db="EMBL/GenBank/DDBJ databases">
        <title>Deep-cultivation of Planctomycetes and their phenomic and genomic characterization uncovers novel biology.</title>
        <authorList>
            <person name="Wiegand S."/>
            <person name="Jogler M."/>
            <person name="Boedeker C."/>
            <person name="Pinto D."/>
            <person name="Vollmers J."/>
            <person name="Rivas-Marin E."/>
            <person name="Kohn T."/>
            <person name="Peeters S.H."/>
            <person name="Heuer A."/>
            <person name="Rast P."/>
            <person name="Oberbeckmann S."/>
            <person name="Bunk B."/>
            <person name="Jeske O."/>
            <person name="Meyerdierks A."/>
            <person name="Storesund J.E."/>
            <person name="Kallscheuer N."/>
            <person name="Luecker S."/>
            <person name="Lage O.M."/>
            <person name="Pohl T."/>
            <person name="Merkel B.J."/>
            <person name="Hornburger P."/>
            <person name="Mueller R.-W."/>
            <person name="Bruemmer F."/>
            <person name="Labrenz M."/>
            <person name="Spormann A.M."/>
            <person name="Op Den Camp H."/>
            <person name="Overmann J."/>
            <person name="Amann R."/>
            <person name="Jetten M.S.M."/>
            <person name="Mascher T."/>
            <person name="Medema M.H."/>
            <person name="Devos D.P."/>
            <person name="Kaster A.-K."/>
            <person name="Ovreas L."/>
            <person name="Rohde M."/>
            <person name="Galperin M.Y."/>
            <person name="Jogler C."/>
        </authorList>
    </citation>
    <scope>NUCLEOTIDE SEQUENCE [LARGE SCALE GENOMIC DNA]</scope>
    <source>
        <strain evidence="1 2">Pan54</strain>
    </source>
</reference>
<proteinExistence type="predicted"/>
<keyword evidence="2" id="KW-1185">Reference proteome</keyword>
<dbReference type="OrthoDB" id="325673at2"/>